<keyword evidence="6 8" id="KW-1133">Transmembrane helix</keyword>
<dbReference type="CDD" id="cd17320">
    <property type="entry name" value="MFS_MdfA_MDR_like"/>
    <property type="match status" value="1"/>
</dbReference>
<evidence type="ECO:0000313" key="11">
    <source>
        <dbReference type="Proteomes" id="UP001237737"/>
    </source>
</evidence>
<dbReference type="EMBL" id="JAUSSK010000001">
    <property type="protein sequence ID" value="MDQ0008341.1"/>
    <property type="molecule type" value="Genomic_DNA"/>
</dbReference>
<comment type="subcellular location">
    <subcellularLocation>
        <location evidence="8">Cell inner membrane</location>
        <topology evidence="8">Multi-pass membrane protein</topology>
    </subcellularLocation>
    <subcellularLocation>
        <location evidence="1">Cell membrane</location>
        <topology evidence="1">Multi-pass membrane protein</topology>
    </subcellularLocation>
</comment>
<feature type="transmembrane region" description="Helical" evidence="8">
    <location>
        <begin position="250"/>
        <end position="270"/>
    </location>
</feature>
<keyword evidence="5 8" id="KW-0812">Transmembrane</keyword>
<keyword evidence="4" id="KW-1003">Cell membrane</keyword>
<name>A0ABT9STM5_9GAMM</name>
<evidence type="ECO:0000256" key="2">
    <source>
        <dbReference type="ARBA" id="ARBA00006236"/>
    </source>
</evidence>
<evidence type="ECO:0000256" key="4">
    <source>
        <dbReference type="ARBA" id="ARBA00022475"/>
    </source>
</evidence>
<evidence type="ECO:0000256" key="1">
    <source>
        <dbReference type="ARBA" id="ARBA00004651"/>
    </source>
</evidence>
<dbReference type="Pfam" id="PF07690">
    <property type="entry name" value="MFS_1"/>
    <property type="match status" value="1"/>
</dbReference>
<dbReference type="PANTHER" id="PTHR43124">
    <property type="entry name" value="PURINE EFFLUX PUMP PBUE"/>
    <property type="match status" value="1"/>
</dbReference>
<dbReference type="InterPro" id="IPR011701">
    <property type="entry name" value="MFS"/>
</dbReference>
<evidence type="ECO:0000256" key="5">
    <source>
        <dbReference type="ARBA" id="ARBA00022692"/>
    </source>
</evidence>
<accession>A0ABT9STM5</accession>
<evidence type="ECO:0000256" key="8">
    <source>
        <dbReference type="RuleBase" id="RU365088"/>
    </source>
</evidence>
<feature type="transmembrane region" description="Helical" evidence="8">
    <location>
        <begin position="282"/>
        <end position="301"/>
    </location>
</feature>
<dbReference type="RefSeq" id="WP_306846991.1">
    <property type="nucleotide sequence ID" value="NZ_JAUSSK010000001.1"/>
</dbReference>
<feature type="transmembrane region" description="Helical" evidence="8">
    <location>
        <begin position="212"/>
        <end position="230"/>
    </location>
</feature>
<feature type="domain" description="Major facilitator superfamily (MFS) profile" evidence="9">
    <location>
        <begin position="5"/>
        <end position="393"/>
    </location>
</feature>
<comment type="caution">
    <text evidence="10">The sequence shown here is derived from an EMBL/GenBank/DDBJ whole genome shotgun (WGS) entry which is preliminary data.</text>
</comment>
<gene>
    <name evidence="10" type="ORF">J2T07_000500</name>
</gene>
<dbReference type="InterPro" id="IPR004812">
    <property type="entry name" value="Efflux_drug-R_Bcr/CmlA"/>
</dbReference>
<feature type="transmembrane region" description="Helical" evidence="8">
    <location>
        <begin position="99"/>
        <end position="120"/>
    </location>
</feature>
<feature type="transmembrane region" description="Helical" evidence="8">
    <location>
        <begin position="132"/>
        <end position="150"/>
    </location>
</feature>
<dbReference type="InterPro" id="IPR050189">
    <property type="entry name" value="MFS_Efflux_Transporters"/>
</dbReference>
<feature type="transmembrane region" description="Helical" evidence="8">
    <location>
        <begin position="307"/>
        <end position="330"/>
    </location>
</feature>
<feature type="transmembrane region" description="Helical" evidence="8">
    <location>
        <begin position="342"/>
        <end position="363"/>
    </location>
</feature>
<dbReference type="Proteomes" id="UP001237737">
    <property type="component" value="Unassembled WGS sequence"/>
</dbReference>
<evidence type="ECO:0000256" key="7">
    <source>
        <dbReference type="ARBA" id="ARBA00023136"/>
    </source>
</evidence>
<keyword evidence="8" id="KW-0997">Cell inner membrane</keyword>
<dbReference type="NCBIfam" id="TIGR00710">
    <property type="entry name" value="efflux_Bcr_CflA"/>
    <property type="match status" value="1"/>
</dbReference>
<dbReference type="InterPro" id="IPR036259">
    <property type="entry name" value="MFS_trans_sf"/>
</dbReference>
<dbReference type="PANTHER" id="PTHR43124:SF3">
    <property type="entry name" value="CHLORAMPHENICOL EFFLUX PUMP RV0191"/>
    <property type="match status" value="1"/>
</dbReference>
<evidence type="ECO:0000256" key="6">
    <source>
        <dbReference type="ARBA" id="ARBA00022989"/>
    </source>
</evidence>
<comment type="similarity">
    <text evidence="2 8">Belongs to the major facilitator superfamily. Bcr/CmlA family.</text>
</comment>
<keyword evidence="11" id="KW-1185">Reference proteome</keyword>
<feature type="transmembrane region" description="Helical" evidence="8">
    <location>
        <begin position="369"/>
        <end position="389"/>
    </location>
</feature>
<evidence type="ECO:0000256" key="3">
    <source>
        <dbReference type="ARBA" id="ARBA00022448"/>
    </source>
</evidence>
<dbReference type="InterPro" id="IPR020846">
    <property type="entry name" value="MFS_dom"/>
</dbReference>
<feature type="transmembrane region" description="Helical" evidence="8">
    <location>
        <begin position="46"/>
        <end position="63"/>
    </location>
</feature>
<reference evidence="10 11" key="1">
    <citation type="submission" date="2023-07" db="EMBL/GenBank/DDBJ databases">
        <title>Sorghum-associated microbial communities from plants grown in Nebraska, USA.</title>
        <authorList>
            <person name="Schachtman D."/>
        </authorList>
    </citation>
    <scope>NUCLEOTIDE SEQUENCE [LARGE SCALE GENOMIC DNA]</scope>
    <source>
        <strain evidence="10 11">CC60</strain>
    </source>
</reference>
<feature type="transmembrane region" description="Helical" evidence="8">
    <location>
        <begin position="75"/>
        <end position="93"/>
    </location>
</feature>
<keyword evidence="7 8" id="KW-0472">Membrane</keyword>
<comment type="caution">
    <text evidence="8">Lacks conserved residue(s) required for the propagation of feature annotation.</text>
</comment>
<dbReference type="PROSITE" id="PS50850">
    <property type="entry name" value="MFS"/>
    <property type="match status" value="1"/>
</dbReference>
<evidence type="ECO:0000313" key="10">
    <source>
        <dbReference type="EMBL" id="MDQ0008341.1"/>
    </source>
</evidence>
<evidence type="ECO:0000259" key="9">
    <source>
        <dbReference type="PROSITE" id="PS50850"/>
    </source>
</evidence>
<dbReference type="Gene3D" id="1.20.1720.10">
    <property type="entry name" value="Multidrug resistance protein D"/>
    <property type="match status" value="1"/>
</dbReference>
<sequence>MASRFFKAALVLGLLSAIGPFAIDMYLPALPSIGKSLHADIGTVQLSLMVFFMSMGVGQLVYGPLSDMFGRKRPIYVGLCIFALGSIGCALAPDIHTLIVCRFIQGLGACAGMVIPRAIVRDMHTGNDAARLMSLLMLIFSVSPILAPLTGSLVIELASWRGVFWVVTGAAVLGLVMVATVLKETRPAHLRLNSTVGSALAGYATLLRDRHFLGVVFIGSFGVSSFFAYLANSSFVLINHYGLTPTQYSLAFSVNAVSFIGASQFTGRLGSRYGLKRVVKTAVVGYAATMVLLAAITAVGVDDLAVLMAMLVVGYGFLGLVIPSSAVIALEEHGAIAGTASALMGTLQFGTGALVIALLGRFIDGTSLPMVAGIAACAVISFTFARVTLRHRPVAAATAEG</sequence>
<dbReference type="SUPFAM" id="SSF103473">
    <property type="entry name" value="MFS general substrate transporter"/>
    <property type="match status" value="1"/>
</dbReference>
<organism evidence="10 11">
    <name type="scientific">Luteibacter jiangsuensis</name>
    <dbReference type="NCBI Taxonomy" id="637577"/>
    <lineage>
        <taxon>Bacteria</taxon>
        <taxon>Pseudomonadati</taxon>
        <taxon>Pseudomonadota</taxon>
        <taxon>Gammaproteobacteria</taxon>
        <taxon>Lysobacterales</taxon>
        <taxon>Rhodanobacteraceae</taxon>
        <taxon>Luteibacter</taxon>
    </lineage>
</organism>
<feature type="transmembrane region" description="Helical" evidence="8">
    <location>
        <begin position="162"/>
        <end position="182"/>
    </location>
</feature>
<keyword evidence="3 8" id="KW-0813">Transport</keyword>
<proteinExistence type="inferred from homology"/>
<protein>
    <recommendedName>
        <fullName evidence="8">Bcr/CflA family efflux transporter</fullName>
    </recommendedName>
</protein>